<sequence>MIHRFRFLWLRRLRRRVSHKDNDVVGNGTKRNSEVKDLNKDVQKLLWKNKMKFPKADSLLKSLGLMGSVKSKVRKRSKSRKSMMIMSRKSMMVMPLMVLMRVVVVMGAMIRLENWIVLWMAKDKTKEVRPLKKAKSVVEENGCIVEEVNVWPEIVETDGSLKKLIDFRGKLYLTPLTTVGNLPFRRVCKALGADVSCGEMVMCTNLLQGQASEWALLRRHSSEDLFGVQVCGAYPDTVMGCPIDIVVNKGAGSSLLTKAMQMKSIIEAASGTVEKPITVKVRTAYFEGKNRIDSLIADIGNWGASGITIHGRSRQQSYSKRAAWDYIFRCVKKASDSWQVLGNGDVFSYVDWTSTSLTAPSFLHA</sequence>
<comment type="catalytic activity">
    <reaction evidence="4">
        <text>a 5,6-dihydrouridine in mRNA + NAD(+) = a uridine in mRNA + NADH + H(+)</text>
        <dbReference type="Rhea" id="RHEA:69851"/>
        <dbReference type="Rhea" id="RHEA-COMP:14658"/>
        <dbReference type="Rhea" id="RHEA-COMP:17789"/>
        <dbReference type="ChEBI" id="CHEBI:15378"/>
        <dbReference type="ChEBI" id="CHEBI:57540"/>
        <dbReference type="ChEBI" id="CHEBI:57945"/>
        <dbReference type="ChEBI" id="CHEBI:65315"/>
        <dbReference type="ChEBI" id="CHEBI:74443"/>
    </reaction>
    <physiologicalReaction direction="right-to-left" evidence="4">
        <dbReference type="Rhea" id="RHEA:69853"/>
    </physiologicalReaction>
</comment>
<keyword evidence="7" id="KW-0812">Transmembrane</keyword>
<evidence type="ECO:0000313" key="10">
    <source>
        <dbReference type="Proteomes" id="UP001314170"/>
    </source>
</evidence>
<dbReference type="Pfam" id="PF01207">
    <property type="entry name" value="Dus"/>
    <property type="match status" value="1"/>
</dbReference>
<dbReference type="AlphaFoldDB" id="A0AAV1R6Q0"/>
<evidence type="ECO:0000259" key="8">
    <source>
        <dbReference type="Pfam" id="PF01207"/>
    </source>
</evidence>
<evidence type="ECO:0000256" key="7">
    <source>
        <dbReference type="SAM" id="Phobius"/>
    </source>
</evidence>
<feature type="transmembrane region" description="Helical" evidence="7">
    <location>
        <begin position="90"/>
        <end position="110"/>
    </location>
</feature>
<evidence type="ECO:0000256" key="4">
    <source>
        <dbReference type="ARBA" id="ARBA00048342"/>
    </source>
</evidence>
<dbReference type="EMBL" id="CAWUPB010000913">
    <property type="protein sequence ID" value="CAK7329593.1"/>
    <property type="molecule type" value="Genomic_DNA"/>
</dbReference>
<protein>
    <recommendedName>
        <fullName evidence="2">tRNA-dihydrouridine(47) synthase [NAD(P)(+)]</fullName>
        <ecNumber evidence="2">1.3.1.89</ecNumber>
    </recommendedName>
</protein>
<comment type="catalytic activity">
    <reaction evidence="3">
        <text>5,6-dihydrouridine(47) in tRNA + NAD(+) = uridine(47) in tRNA + NADH + H(+)</text>
        <dbReference type="Rhea" id="RHEA:53364"/>
        <dbReference type="Rhea" id="RHEA-COMP:13539"/>
        <dbReference type="Rhea" id="RHEA-COMP:13540"/>
        <dbReference type="ChEBI" id="CHEBI:15378"/>
        <dbReference type="ChEBI" id="CHEBI:57540"/>
        <dbReference type="ChEBI" id="CHEBI:57945"/>
        <dbReference type="ChEBI" id="CHEBI:65315"/>
        <dbReference type="ChEBI" id="CHEBI:74443"/>
        <dbReference type="EC" id="1.3.1.89"/>
    </reaction>
    <physiologicalReaction direction="right-to-left" evidence="3">
        <dbReference type="Rhea" id="RHEA:53366"/>
    </physiologicalReaction>
</comment>
<proteinExistence type="inferred from homology"/>
<keyword evidence="7" id="KW-1133">Transmembrane helix</keyword>
<accession>A0AAV1R6Q0</accession>
<dbReference type="InterPro" id="IPR035587">
    <property type="entry name" value="DUS-like_FMN-bd"/>
</dbReference>
<dbReference type="InterPro" id="IPR013785">
    <property type="entry name" value="Aldolase_TIM"/>
</dbReference>
<reference evidence="9 10" key="1">
    <citation type="submission" date="2024-01" db="EMBL/GenBank/DDBJ databases">
        <authorList>
            <person name="Waweru B."/>
        </authorList>
    </citation>
    <scope>NUCLEOTIDE SEQUENCE [LARGE SCALE GENOMIC DNA]</scope>
</reference>
<dbReference type="EC" id="1.3.1.89" evidence="2"/>
<dbReference type="Proteomes" id="UP001314170">
    <property type="component" value="Unassembled WGS sequence"/>
</dbReference>
<dbReference type="PANTHER" id="PTHR45846:SF1">
    <property type="entry name" value="TRNA-DIHYDROURIDINE(47) SYNTHASE [NAD(P)(+)]-LIKE"/>
    <property type="match status" value="1"/>
</dbReference>
<comment type="caution">
    <text evidence="9">The sequence shown here is derived from an EMBL/GenBank/DDBJ whole genome shotgun (WGS) entry which is preliminary data.</text>
</comment>
<dbReference type="CDD" id="cd02801">
    <property type="entry name" value="DUS_like_FMN"/>
    <property type="match status" value="1"/>
</dbReference>
<dbReference type="SUPFAM" id="SSF51395">
    <property type="entry name" value="FMN-linked oxidoreductases"/>
    <property type="match status" value="1"/>
</dbReference>
<dbReference type="Gene3D" id="3.20.20.70">
    <property type="entry name" value="Aldolase class I"/>
    <property type="match status" value="1"/>
</dbReference>
<comment type="similarity">
    <text evidence="1">Belongs to the Dus family. Dus3 subfamily.</text>
</comment>
<evidence type="ECO:0000256" key="2">
    <source>
        <dbReference type="ARBA" id="ARBA00012376"/>
    </source>
</evidence>
<dbReference type="GO" id="GO:0102265">
    <property type="term" value="F:tRNA-dihydrouridine47 synthase activity"/>
    <property type="evidence" value="ECO:0007669"/>
    <property type="project" value="UniProtKB-EC"/>
</dbReference>
<evidence type="ECO:0000256" key="5">
    <source>
        <dbReference type="ARBA" id="ARBA00049447"/>
    </source>
</evidence>
<gene>
    <name evidence="9" type="ORF">DCAF_LOCUS7348</name>
</gene>
<name>A0AAV1R6Q0_9ROSI</name>
<dbReference type="PANTHER" id="PTHR45846">
    <property type="entry name" value="TRNA-DIHYDROURIDINE(47) SYNTHASE [NAD(P)(+)]-LIKE"/>
    <property type="match status" value="1"/>
</dbReference>
<comment type="catalytic activity">
    <reaction evidence="6">
        <text>5,6-dihydrouridine(47) in tRNA + NADP(+) = uridine(47) in tRNA + NADPH + H(+)</text>
        <dbReference type="Rhea" id="RHEA:53360"/>
        <dbReference type="Rhea" id="RHEA-COMP:13539"/>
        <dbReference type="Rhea" id="RHEA-COMP:13540"/>
        <dbReference type="ChEBI" id="CHEBI:15378"/>
        <dbReference type="ChEBI" id="CHEBI:57783"/>
        <dbReference type="ChEBI" id="CHEBI:58349"/>
        <dbReference type="ChEBI" id="CHEBI:65315"/>
        <dbReference type="ChEBI" id="CHEBI:74443"/>
        <dbReference type="EC" id="1.3.1.89"/>
    </reaction>
    <physiologicalReaction direction="right-to-left" evidence="6">
        <dbReference type="Rhea" id="RHEA:53362"/>
    </physiologicalReaction>
</comment>
<evidence type="ECO:0000256" key="6">
    <source>
        <dbReference type="ARBA" id="ARBA00049513"/>
    </source>
</evidence>
<dbReference type="GO" id="GO:0003723">
    <property type="term" value="F:RNA binding"/>
    <property type="evidence" value="ECO:0007669"/>
    <property type="project" value="TreeGrafter"/>
</dbReference>
<feature type="domain" description="DUS-like FMN-binding" evidence="8">
    <location>
        <begin position="239"/>
        <end position="351"/>
    </location>
</feature>
<comment type="catalytic activity">
    <reaction evidence="5">
        <text>a 5,6-dihydrouridine in mRNA + NADP(+) = a uridine in mRNA + NADPH + H(+)</text>
        <dbReference type="Rhea" id="RHEA:69855"/>
        <dbReference type="Rhea" id="RHEA-COMP:14658"/>
        <dbReference type="Rhea" id="RHEA-COMP:17789"/>
        <dbReference type="ChEBI" id="CHEBI:15378"/>
        <dbReference type="ChEBI" id="CHEBI:57783"/>
        <dbReference type="ChEBI" id="CHEBI:58349"/>
        <dbReference type="ChEBI" id="CHEBI:65315"/>
        <dbReference type="ChEBI" id="CHEBI:74443"/>
    </reaction>
    <physiologicalReaction direction="right-to-left" evidence="5">
        <dbReference type="Rhea" id="RHEA:69857"/>
    </physiologicalReaction>
</comment>
<organism evidence="9 10">
    <name type="scientific">Dovyalis caffra</name>
    <dbReference type="NCBI Taxonomy" id="77055"/>
    <lineage>
        <taxon>Eukaryota</taxon>
        <taxon>Viridiplantae</taxon>
        <taxon>Streptophyta</taxon>
        <taxon>Embryophyta</taxon>
        <taxon>Tracheophyta</taxon>
        <taxon>Spermatophyta</taxon>
        <taxon>Magnoliopsida</taxon>
        <taxon>eudicotyledons</taxon>
        <taxon>Gunneridae</taxon>
        <taxon>Pentapetalae</taxon>
        <taxon>rosids</taxon>
        <taxon>fabids</taxon>
        <taxon>Malpighiales</taxon>
        <taxon>Salicaceae</taxon>
        <taxon>Flacourtieae</taxon>
        <taxon>Dovyalis</taxon>
    </lineage>
</organism>
<keyword evidence="10" id="KW-1185">Reference proteome</keyword>
<keyword evidence="7" id="KW-0472">Membrane</keyword>
<evidence type="ECO:0000256" key="1">
    <source>
        <dbReference type="ARBA" id="ARBA00005451"/>
    </source>
</evidence>
<evidence type="ECO:0000313" key="9">
    <source>
        <dbReference type="EMBL" id="CAK7329593.1"/>
    </source>
</evidence>
<evidence type="ECO:0000256" key="3">
    <source>
        <dbReference type="ARBA" id="ARBA00048266"/>
    </source>
</evidence>